<evidence type="ECO:0000256" key="2">
    <source>
        <dbReference type="SAM" id="MobiDB-lite"/>
    </source>
</evidence>
<dbReference type="OrthoDB" id="659at2759"/>
<dbReference type="InterPro" id="IPR005532">
    <property type="entry name" value="SUMF_dom"/>
</dbReference>
<name>A0A812CM24_ACAPH</name>
<dbReference type="GO" id="GO:0005783">
    <property type="term" value="C:endoplasmic reticulum"/>
    <property type="evidence" value="ECO:0007669"/>
    <property type="project" value="TreeGrafter"/>
</dbReference>
<accession>A0A812CM24</accession>
<protein>
    <submittedName>
        <fullName evidence="4">Inactive C-alpha-formylglycine-generating enzyme 2,Formylglycine-generating enzyme</fullName>
    </submittedName>
</protein>
<sequence>MVFLEGGNFRTGINDPSSRTGEYPVYNSYVRPYYIDRYPVTNAQYRKFKQTKTRYKTEAEDKEYSSVFVNFLSDGQKQTFKEDPVQDGWYNVRGTTWNKPEGFLSNIEDRMSHPVVHISYEDAHAYCFWVGKRLPTDMEWEYAARGGLDNQAYPWGDRYMKMRMNVWQGEYPTEDKKYDGYDNTSPVDAFPAQNDYGMYDMLGNVWEWTTTKYYDRVIDRATQPLRYTLKGGSFIDTRDGNHNYIVRTANKIGRKPNYSSGNIGFRCVMDMSKEELYARLHASTTTPKPIRIHRKEEMFYDEYGHPRRKKKKKIGSHKEL</sequence>
<evidence type="ECO:0000313" key="4">
    <source>
        <dbReference type="EMBL" id="CAE1268868.1"/>
    </source>
</evidence>
<dbReference type="AlphaFoldDB" id="A0A812CM24"/>
<feature type="domain" description="Sulfatase-modifying factor enzyme-like" evidence="3">
    <location>
        <begin position="1"/>
        <end position="268"/>
    </location>
</feature>
<evidence type="ECO:0000259" key="3">
    <source>
        <dbReference type="Pfam" id="PF03781"/>
    </source>
</evidence>
<dbReference type="InterPro" id="IPR042095">
    <property type="entry name" value="SUMF_sf"/>
</dbReference>
<proteinExistence type="inferred from homology"/>
<gene>
    <name evidence="4" type="ORF">SPHA_36295</name>
</gene>
<comment type="caution">
    <text evidence="4">The sequence shown here is derived from an EMBL/GenBank/DDBJ whole genome shotgun (WGS) entry which is preliminary data.</text>
</comment>
<dbReference type="Proteomes" id="UP000597762">
    <property type="component" value="Unassembled WGS sequence"/>
</dbReference>
<comment type="similarity">
    <text evidence="1">Belongs to the sulfatase-modifying factor family.</text>
</comment>
<feature type="region of interest" description="Disordered" evidence="2">
    <location>
        <begin position="301"/>
        <end position="320"/>
    </location>
</feature>
<feature type="compositionally biased region" description="Basic residues" evidence="2">
    <location>
        <begin position="306"/>
        <end position="320"/>
    </location>
</feature>
<organism evidence="4 5">
    <name type="scientific">Acanthosepion pharaonis</name>
    <name type="common">Pharaoh cuttlefish</name>
    <name type="synonym">Sepia pharaonis</name>
    <dbReference type="NCBI Taxonomy" id="158019"/>
    <lineage>
        <taxon>Eukaryota</taxon>
        <taxon>Metazoa</taxon>
        <taxon>Spiralia</taxon>
        <taxon>Lophotrochozoa</taxon>
        <taxon>Mollusca</taxon>
        <taxon>Cephalopoda</taxon>
        <taxon>Coleoidea</taxon>
        <taxon>Decapodiformes</taxon>
        <taxon>Sepiida</taxon>
        <taxon>Sepiina</taxon>
        <taxon>Sepiidae</taxon>
        <taxon>Acanthosepion</taxon>
    </lineage>
</organism>
<evidence type="ECO:0000313" key="5">
    <source>
        <dbReference type="Proteomes" id="UP000597762"/>
    </source>
</evidence>
<evidence type="ECO:0000256" key="1">
    <source>
        <dbReference type="ARBA" id="ARBA00005310"/>
    </source>
</evidence>
<dbReference type="PANTHER" id="PTHR23150">
    <property type="entry name" value="SULFATASE MODIFYING FACTOR 1, 2"/>
    <property type="match status" value="1"/>
</dbReference>
<dbReference type="Pfam" id="PF03781">
    <property type="entry name" value="FGE-sulfatase"/>
    <property type="match status" value="1"/>
</dbReference>
<dbReference type="PANTHER" id="PTHR23150:SF33">
    <property type="entry name" value="INACTIVE C-ALPHA-FORMYLGLYCINE-GENERATING ENZYME 2"/>
    <property type="match status" value="1"/>
</dbReference>
<reference evidence="4" key="1">
    <citation type="submission" date="2021-01" db="EMBL/GenBank/DDBJ databases">
        <authorList>
            <person name="Li R."/>
            <person name="Bekaert M."/>
        </authorList>
    </citation>
    <scope>NUCLEOTIDE SEQUENCE</scope>
    <source>
        <strain evidence="4">Farmed</strain>
    </source>
</reference>
<keyword evidence="5" id="KW-1185">Reference proteome</keyword>
<dbReference type="EMBL" id="CAHIKZ030001585">
    <property type="protein sequence ID" value="CAE1268868.1"/>
    <property type="molecule type" value="Genomic_DNA"/>
</dbReference>
<dbReference type="Gene3D" id="3.90.1580.10">
    <property type="entry name" value="paralog of FGE (formylglycine-generating enzyme)"/>
    <property type="match status" value="1"/>
</dbReference>
<dbReference type="InterPro" id="IPR051043">
    <property type="entry name" value="Sulfatase_Mod_Factor_Kinase"/>
</dbReference>
<dbReference type="InterPro" id="IPR016187">
    <property type="entry name" value="CTDL_fold"/>
</dbReference>
<dbReference type="SUPFAM" id="SSF56436">
    <property type="entry name" value="C-type lectin-like"/>
    <property type="match status" value="1"/>
</dbReference>